<dbReference type="Proteomes" id="UP001430953">
    <property type="component" value="Unassembled WGS sequence"/>
</dbReference>
<accession>A0AAW2FQT0</accession>
<dbReference type="EMBL" id="JADYXP020000010">
    <property type="protein sequence ID" value="KAL0116235.1"/>
    <property type="molecule type" value="Genomic_DNA"/>
</dbReference>
<reference evidence="1 2" key="1">
    <citation type="submission" date="2023-03" db="EMBL/GenBank/DDBJ databases">
        <title>High recombination rates correlate with genetic variation in Cardiocondyla obscurior ants.</title>
        <authorList>
            <person name="Errbii M."/>
        </authorList>
    </citation>
    <scope>NUCLEOTIDE SEQUENCE [LARGE SCALE GENOMIC DNA]</scope>
    <source>
        <strain evidence="1">Alpha-2009</strain>
        <tissue evidence="1">Whole body</tissue>
    </source>
</reference>
<organism evidence="1 2">
    <name type="scientific">Cardiocondyla obscurior</name>
    <dbReference type="NCBI Taxonomy" id="286306"/>
    <lineage>
        <taxon>Eukaryota</taxon>
        <taxon>Metazoa</taxon>
        <taxon>Ecdysozoa</taxon>
        <taxon>Arthropoda</taxon>
        <taxon>Hexapoda</taxon>
        <taxon>Insecta</taxon>
        <taxon>Pterygota</taxon>
        <taxon>Neoptera</taxon>
        <taxon>Endopterygota</taxon>
        <taxon>Hymenoptera</taxon>
        <taxon>Apocrita</taxon>
        <taxon>Aculeata</taxon>
        <taxon>Formicoidea</taxon>
        <taxon>Formicidae</taxon>
        <taxon>Myrmicinae</taxon>
        <taxon>Cardiocondyla</taxon>
    </lineage>
</organism>
<dbReference type="AlphaFoldDB" id="A0AAW2FQT0"/>
<proteinExistence type="predicted"/>
<keyword evidence="2" id="KW-1185">Reference proteome</keyword>
<gene>
    <name evidence="1" type="ORF">PUN28_011222</name>
</gene>
<protein>
    <submittedName>
        <fullName evidence="1">Uncharacterized protein</fullName>
    </submittedName>
</protein>
<evidence type="ECO:0000313" key="2">
    <source>
        <dbReference type="Proteomes" id="UP001430953"/>
    </source>
</evidence>
<evidence type="ECO:0000313" key="1">
    <source>
        <dbReference type="EMBL" id="KAL0116235.1"/>
    </source>
</evidence>
<name>A0AAW2FQT0_9HYME</name>
<sequence length="69" mass="8057">MASATHVVHFCAGCSSVRITSYHTFLEKNYSFEIQLLMTHKKNVLLIYMYNSLCCCYLDKNKICKKRVD</sequence>
<comment type="caution">
    <text evidence="1">The sequence shown here is derived from an EMBL/GenBank/DDBJ whole genome shotgun (WGS) entry which is preliminary data.</text>
</comment>